<evidence type="ECO:0000313" key="2">
    <source>
        <dbReference type="EMBL" id="GBP30375.1"/>
    </source>
</evidence>
<sequence length="188" mass="21519">MEWGSKETPKERPSSNNTIDMRPPQPAVTEARPYWFPDRGNARRIAAPPRELRKQNKQKIKELSKKIRNGIINDREANRLHILEKHITRTGGTKKALKNLKDTSSWIPNLNYNSINSIGKITNRKEINRIATSFYRSLYSNQHAIEQGTRTSPEKWNSEPKILPSEVRKAIVSQKSDKAPGPDGITNK</sequence>
<evidence type="ECO:0000313" key="3">
    <source>
        <dbReference type="Proteomes" id="UP000299102"/>
    </source>
</evidence>
<accession>A0A4C1UVB5</accession>
<name>A0A4C1UVB5_EUMVA</name>
<gene>
    <name evidence="2" type="ORF">EVAR_18174_1</name>
</gene>
<comment type="caution">
    <text evidence="2">The sequence shown here is derived from an EMBL/GenBank/DDBJ whole genome shotgun (WGS) entry which is preliminary data.</text>
</comment>
<proteinExistence type="predicted"/>
<dbReference type="AlphaFoldDB" id="A0A4C1UVB5"/>
<feature type="region of interest" description="Disordered" evidence="1">
    <location>
        <begin position="1"/>
        <end position="55"/>
    </location>
</feature>
<protein>
    <submittedName>
        <fullName evidence="2">Uncharacterized protein</fullName>
    </submittedName>
</protein>
<feature type="compositionally biased region" description="Basic and acidic residues" evidence="1">
    <location>
        <begin position="1"/>
        <end position="13"/>
    </location>
</feature>
<dbReference type="OrthoDB" id="410104at2759"/>
<keyword evidence="3" id="KW-1185">Reference proteome</keyword>
<evidence type="ECO:0000256" key="1">
    <source>
        <dbReference type="SAM" id="MobiDB-lite"/>
    </source>
</evidence>
<organism evidence="2 3">
    <name type="scientific">Eumeta variegata</name>
    <name type="common">Bagworm moth</name>
    <name type="synonym">Eumeta japonica</name>
    <dbReference type="NCBI Taxonomy" id="151549"/>
    <lineage>
        <taxon>Eukaryota</taxon>
        <taxon>Metazoa</taxon>
        <taxon>Ecdysozoa</taxon>
        <taxon>Arthropoda</taxon>
        <taxon>Hexapoda</taxon>
        <taxon>Insecta</taxon>
        <taxon>Pterygota</taxon>
        <taxon>Neoptera</taxon>
        <taxon>Endopterygota</taxon>
        <taxon>Lepidoptera</taxon>
        <taxon>Glossata</taxon>
        <taxon>Ditrysia</taxon>
        <taxon>Tineoidea</taxon>
        <taxon>Psychidae</taxon>
        <taxon>Oiketicinae</taxon>
        <taxon>Eumeta</taxon>
    </lineage>
</organism>
<dbReference type="EMBL" id="BGZK01000232">
    <property type="protein sequence ID" value="GBP30375.1"/>
    <property type="molecule type" value="Genomic_DNA"/>
</dbReference>
<dbReference type="Proteomes" id="UP000299102">
    <property type="component" value="Unassembled WGS sequence"/>
</dbReference>
<reference evidence="2 3" key="1">
    <citation type="journal article" date="2019" name="Commun. Biol.">
        <title>The bagworm genome reveals a unique fibroin gene that provides high tensile strength.</title>
        <authorList>
            <person name="Kono N."/>
            <person name="Nakamura H."/>
            <person name="Ohtoshi R."/>
            <person name="Tomita M."/>
            <person name="Numata K."/>
            <person name="Arakawa K."/>
        </authorList>
    </citation>
    <scope>NUCLEOTIDE SEQUENCE [LARGE SCALE GENOMIC DNA]</scope>
</reference>